<accession>A0A6P8DI46</accession>
<organism evidence="2 3">
    <name type="scientific">Punica granatum</name>
    <name type="common">Pomegranate</name>
    <dbReference type="NCBI Taxonomy" id="22663"/>
    <lineage>
        <taxon>Eukaryota</taxon>
        <taxon>Viridiplantae</taxon>
        <taxon>Streptophyta</taxon>
        <taxon>Embryophyta</taxon>
        <taxon>Tracheophyta</taxon>
        <taxon>Spermatophyta</taxon>
        <taxon>Magnoliopsida</taxon>
        <taxon>eudicotyledons</taxon>
        <taxon>Gunneridae</taxon>
        <taxon>Pentapetalae</taxon>
        <taxon>rosids</taxon>
        <taxon>malvids</taxon>
        <taxon>Myrtales</taxon>
        <taxon>Lythraceae</taxon>
        <taxon>Punica</taxon>
    </lineage>
</organism>
<reference evidence="3" key="2">
    <citation type="submission" date="2025-08" db="UniProtKB">
        <authorList>
            <consortium name="RefSeq"/>
        </authorList>
    </citation>
    <scope>IDENTIFICATION</scope>
    <source>
        <tissue evidence="3">Leaf</tissue>
    </source>
</reference>
<feature type="compositionally biased region" description="Basic and acidic residues" evidence="1">
    <location>
        <begin position="95"/>
        <end position="109"/>
    </location>
</feature>
<dbReference type="PANTHER" id="PTHR36740">
    <property type="entry name" value="PRC DOMAIN-CONTAINING PROTEIN"/>
    <property type="match status" value="1"/>
</dbReference>
<keyword evidence="2" id="KW-1185">Reference proteome</keyword>
<dbReference type="SUPFAM" id="SSF50346">
    <property type="entry name" value="PRC-barrel domain"/>
    <property type="match status" value="1"/>
</dbReference>
<evidence type="ECO:0000313" key="2">
    <source>
        <dbReference type="Proteomes" id="UP000515151"/>
    </source>
</evidence>
<feature type="region of interest" description="Disordered" evidence="1">
    <location>
        <begin position="59"/>
        <end position="121"/>
    </location>
</feature>
<protein>
    <submittedName>
        <fullName evidence="3">Uncharacterized protein LOC116207983 isoform X3</fullName>
    </submittedName>
</protein>
<dbReference type="GeneID" id="116207983"/>
<feature type="compositionally biased region" description="Basic residues" evidence="1">
    <location>
        <begin position="307"/>
        <end position="321"/>
    </location>
</feature>
<sequence length="338" mass="36647">MSDCVSSSPLSISITRQLGINSASSRILTASPRGHSQNGISYPKLSSYRRWSIIPSAGGAAKRSSADGSYSELGFKTDDPGGGSFRSGTKPNLGSEERGRAAADGEEKASGTLPLRNAEDGDLVQVEGKGNGEAKMGKGRQVMRRSSLMAKQVISMSSALSLGFVSQLWVDTATVGDVVLVENENVLENELKMLGLETLVGYEVVTPGRRTIGKVRGYTFNINSGAVESLELDSFGISIIPSSLVSTYALFLQDVLEVASDRVVVHEAAASRIQRLTKGLWDNQKKVRTMDEFDEYSDFEKPERSSKGRSTRRGFSSRKFHPTVGETEDDWDLPMDFL</sequence>
<feature type="compositionally biased region" description="Acidic residues" evidence="1">
    <location>
        <begin position="326"/>
        <end position="338"/>
    </location>
</feature>
<dbReference type="PANTHER" id="PTHR36740:SF1">
    <property type="entry name" value="PRC-BARREL DOMAIN-CONTAINING PROTEIN"/>
    <property type="match status" value="1"/>
</dbReference>
<proteinExistence type="predicted"/>
<dbReference type="RefSeq" id="XP_031396997.1">
    <property type="nucleotide sequence ID" value="XM_031541137.1"/>
</dbReference>
<dbReference type="Proteomes" id="UP000515151">
    <property type="component" value="Chromosome 5"/>
</dbReference>
<dbReference type="AlphaFoldDB" id="A0A6P8DI46"/>
<dbReference type="InterPro" id="IPR011033">
    <property type="entry name" value="PRC_barrel-like_sf"/>
</dbReference>
<reference evidence="2" key="1">
    <citation type="journal article" date="2020" name="Plant Biotechnol. J.">
        <title>The pomegranate (Punica granatum L.) draft genome dissects genetic divergence between soft- and hard-seeded cultivars.</title>
        <authorList>
            <person name="Luo X."/>
            <person name="Li H."/>
            <person name="Wu Z."/>
            <person name="Yao W."/>
            <person name="Zhao P."/>
            <person name="Cao D."/>
            <person name="Yu H."/>
            <person name="Li K."/>
            <person name="Poudel K."/>
            <person name="Zhao D."/>
            <person name="Zhang F."/>
            <person name="Xia X."/>
            <person name="Chen L."/>
            <person name="Wang Q."/>
            <person name="Jing D."/>
            <person name="Cao S."/>
        </authorList>
    </citation>
    <scope>NUCLEOTIDE SEQUENCE [LARGE SCALE GENOMIC DNA]</scope>
    <source>
        <strain evidence="2">cv. Tunisia</strain>
    </source>
</reference>
<evidence type="ECO:0000256" key="1">
    <source>
        <dbReference type="SAM" id="MobiDB-lite"/>
    </source>
</evidence>
<name>A0A6P8DI46_PUNGR</name>
<feature type="region of interest" description="Disordered" evidence="1">
    <location>
        <begin position="298"/>
        <end position="338"/>
    </location>
</feature>
<evidence type="ECO:0000313" key="3">
    <source>
        <dbReference type="RefSeq" id="XP_031396997.1"/>
    </source>
</evidence>
<gene>
    <name evidence="3" type="primary">LOC116207983</name>
</gene>